<proteinExistence type="inferred from homology"/>
<dbReference type="SMART" id="SM00283">
    <property type="entry name" value="MA"/>
    <property type="match status" value="1"/>
</dbReference>
<evidence type="ECO:0000259" key="6">
    <source>
        <dbReference type="PROSITE" id="PS50111"/>
    </source>
</evidence>
<dbReference type="SUPFAM" id="SSF46458">
    <property type="entry name" value="Globin-like"/>
    <property type="match status" value="1"/>
</dbReference>
<dbReference type="AlphaFoldDB" id="A0A7Y0AX87"/>
<keyword evidence="4" id="KW-0807">Transducer</keyword>
<keyword evidence="5" id="KW-0175">Coiled coil</keyword>
<reference evidence="7 8" key="1">
    <citation type="submission" date="2020-04" db="EMBL/GenBank/DDBJ databases">
        <title>Rhizobium sp. S-51 isolated from soil.</title>
        <authorList>
            <person name="Dahal R.H."/>
        </authorList>
    </citation>
    <scope>NUCLEOTIDE SEQUENCE [LARGE SCALE GENOMIC DNA]</scope>
    <source>
        <strain evidence="7 8">S-51</strain>
    </source>
</reference>
<dbReference type="GO" id="GO:0019825">
    <property type="term" value="F:oxygen binding"/>
    <property type="evidence" value="ECO:0007669"/>
    <property type="project" value="InterPro"/>
</dbReference>
<dbReference type="InterPro" id="IPR004090">
    <property type="entry name" value="Chemotax_Me-accpt_rcpt"/>
</dbReference>
<dbReference type="PANTHER" id="PTHR43531">
    <property type="entry name" value="PROTEIN ICFG"/>
    <property type="match status" value="1"/>
</dbReference>
<evidence type="ECO:0000256" key="4">
    <source>
        <dbReference type="PROSITE-ProRule" id="PRU00284"/>
    </source>
</evidence>
<dbReference type="GO" id="GO:0020037">
    <property type="term" value="F:heme binding"/>
    <property type="evidence" value="ECO:0007669"/>
    <property type="project" value="InterPro"/>
</dbReference>
<dbReference type="InterPro" id="IPR012292">
    <property type="entry name" value="Globin/Proto"/>
</dbReference>
<organism evidence="7 8">
    <name type="scientific">Rhizobium terricola</name>
    <dbReference type="NCBI Taxonomy" id="2728849"/>
    <lineage>
        <taxon>Bacteria</taxon>
        <taxon>Pseudomonadati</taxon>
        <taxon>Pseudomonadota</taxon>
        <taxon>Alphaproteobacteria</taxon>
        <taxon>Hyphomicrobiales</taxon>
        <taxon>Rhizobiaceae</taxon>
        <taxon>Rhizobium/Agrobacterium group</taxon>
        <taxon>Rhizobium</taxon>
    </lineage>
</organism>
<dbReference type="EMBL" id="JABBGK010000002">
    <property type="protein sequence ID" value="NML75175.1"/>
    <property type="molecule type" value="Genomic_DNA"/>
</dbReference>
<dbReference type="InterPro" id="IPR004089">
    <property type="entry name" value="MCPsignal_dom"/>
</dbReference>
<feature type="coiled-coil region" evidence="5">
    <location>
        <begin position="300"/>
        <end position="327"/>
    </location>
</feature>
<comment type="subcellular location">
    <subcellularLocation>
        <location evidence="1">Membrane</location>
    </subcellularLocation>
</comment>
<dbReference type="InterPro" id="IPR009050">
    <property type="entry name" value="Globin-like_sf"/>
</dbReference>
<dbReference type="GO" id="GO:0007165">
    <property type="term" value="P:signal transduction"/>
    <property type="evidence" value="ECO:0007669"/>
    <property type="project" value="UniProtKB-KW"/>
</dbReference>
<evidence type="ECO:0000256" key="3">
    <source>
        <dbReference type="ARBA" id="ARBA00029447"/>
    </source>
</evidence>
<evidence type="ECO:0000313" key="7">
    <source>
        <dbReference type="EMBL" id="NML75175.1"/>
    </source>
</evidence>
<dbReference type="InterPro" id="IPR051310">
    <property type="entry name" value="MCP_chemotaxis"/>
</dbReference>
<comment type="similarity">
    <text evidence="3">Belongs to the methyl-accepting chemotaxis (MCP) protein family.</text>
</comment>
<dbReference type="GO" id="GO:0004888">
    <property type="term" value="F:transmembrane signaling receptor activity"/>
    <property type="evidence" value="ECO:0007669"/>
    <property type="project" value="InterPro"/>
</dbReference>
<protein>
    <submittedName>
        <fullName evidence="7">Globin-coupled sensor protein</fullName>
    </submittedName>
</protein>
<feature type="domain" description="Methyl-accepting transducer" evidence="6">
    <location>
        <begin position="288"/>
        <end position="517"/>
    </location>
</feature>
<dbReference type="Pfam" id="PF11563">
    <property type="entry name" value="Protoglobin"/>
    <property type="match status" value="1"/>
</dbReference>
<dbReference type="GO" id="GO:0006935">
    <property type="term" value="P:chemotaxis"/>
    <property type="evidence" value="ECO:0007669"/>
    <property type="project" value="UniProtKB-KW"/>
</dbReference>
<sequence length="553" mass="60037">MSFYHRRQMTQNTILEEVNISENSFTGEGTAMTSLKQQSVQADSKNAQSEPESRSLGRRLDFMQISRADLDGIRSIKPLIDRELPKGLDKFYEKLRATPEVRHFFSSDIHIDRAKGAQMNHWSNISAGDLNEDYVAKVKAIGTVHARIGLEPQWYIGGYAIVLDHLVREVVTQAFGSQGMFASGRAKADETGRVLGALIKAVMLDMDFAISVYIDEAEAAKQKAQAEAIAAERNLVCGIFGHAMARLADRDLTHCMSHDVPEAYLSVCHDFNDAMHQLATTIGEIESGTRHINAGSSEIRQSAEDLAKRTERQASSLEETAASLEEITTAVGDSTRRADEAGKLVDRMRNGAERSGAVVRQAVEAMDAIEASSSAIGNIIGVIDNIAFQTNLLALNAGVEAARAGEAGKGFAVVAQEVRELAQRSAQAAREIKELITRSGEQVRSGVELVGQTGKALDGIVEDVRELNHHIGAIVQAAREQSTSLKEINAAVNSMDQATQQNAAMVEQSTAATHALSTEIDRIVGMVQQFEIDRADRTPETFAATAPQRRPAA</sequence>
<dbReference type="Gene3D" id="1.10.287.950">
    <property type="entry name" value="Methyl-accepting chemotaxis protein"/>
    <property type="match status" value="1"/>
</dbReference>
<gene>
    <name evidence="7" type="ORF">HHL25_13665</name>
</gene>
<dbReference type="Pfam" id="PF00015">
    <property type="entry name" value="MCPsignal"/>
    <property type="match status" value="1"/>
</dbReference>
<evidence type="ECO:0000256" key="1">
    <source>
        <dbReference type="ARBA" id="ARBA00004370"/>
    </source>
</evidence>
<evidence type="ECO:0000256" key="2">
    <source>
        <dbReference type="ARBA" id="ARBA00022500"/>
    </source>
</evidence>
<dbReference type="Gene3D" id="1.10.490.10">
    <property type="entry name" value="Globins"/>
    <property type="match status" value="1"/>
</dbReference>
<dbReference type="Proteomes" id="UP000541470">
    <property type="component" value="Unassembled WGS sequence"/>
</dbReference>
<dbReference type="InterPro" id="IPR044398">
    <property type="entry name" value="Globin-sensor_dom"/>
</dbReference>
<dbReference type="CDD" id="cd01068">
    <property type="entry name" value="globin_sensor"/>
    <property type="match status" value="1"/>
</dbReference>
<evidence type="ECO:0000313" key="8">
    <source>
        <dbReference type="Proteomes" id="UP000541470"/>
    </source>
</evidence>
<dbReference type="SUPFAM" id="SSF58104">
    <property type="entry name" value="Methyl-accepting chemotaxis protein (MCP) signaling domain"/>
    <property type="match status" value="1"/>
</dbReference>
<name>A0A7Y0AX87_9HYPH</name>
<dbReference type="InterPro" id="IPR039379">
    <property type="entry name" value="Protoglobin_sensor_dom"/>
</dbReference>
<accession>A0A7Y0AX87</accession>
<evidence type="ECO:0000256" key="5">
    <source>
        <dbReference type="SAM" id="Coils"/>
    </source>
</evidence>
<dbReference type="GO" id="GO:0016020">
    <property type="term" value="C:membrane"/>
    <property type="evidence" value="ECO:0007669"/>
    <property type="project" value="UniProtKB-SubCell"/>
</dbReference>
<dbReference type="PROSITE" id="PS50111">
    <property type="entry name" value="CHEMOTAXIS_TRANSDUC_2"/>
    <property type="match status" value="1"/>
</dbReference>
<dbReference type="PANTHER" id="PTHR43531:SF11">
    <property type="entry name" value="METHYL-ACCEPTING CHEMOTAXIS PROTEIN 3"/>
    <property type="match status" value="1"/>
</dbReference>
<keyword evidence="2" id="KW-0145">Chemotaxis</keyword>
<comment type="caution">
    <text evidence="7">The sequence shown here is derived from an EMBL/GenBank/DDBJ whole genome shotgun (WGS) entry which is preliminary data.</text>
</comment>
<dbReference type="CDD" id="cd11386">
    <property type="entry name" value="MCP_signal"/>
    <property type="match status" value="1"/>
</dbReference>
<dbReference type="FunFam" id="1.10.287.950:FF:000001">
    <property type="entry name" value="Methyl-accepting chemotaxis sensory transducer"/>
    <property type="match status" value="1"/>
</dbReference>
<keyword evidence="8" id="KW-1185">Reference proteome</keyword>
<dbReference type="PRINTS" id="PR00260">
    <property type="entry name" value="CHEMTRNSDUCR"/>
</dbReference>